<accession>A0A9D4Z6G8</accession>
<proteinExistence type="predicted"/>
<reference evidence="1" key="1">
    <citation type="submission" date="2021-01" db="EMBL/GenBank/DDBJ databases">
        <title>Adiantum capillus-veneris genome.</title>
        <authorList>
            <person name="Fang Y."/>
            <person name="Liao Q."/>
        </authorList>
    </citation>
    <scope>NUCLEOTIDE SEQUENCE</scope>
    <source>
        <strain evidence="1">H3</strain>
        <tissue evidence="1">Leaf</tissue>
    </source>
</reference>
<evidence type="ECO:0000313" key="1">
    <source>
        <dbReference type="EMBL" id="KAI5062845.1"/>
    </source>
</evidence>
<organism evidence="1 2">
    <name type="scientific">Adiantum capillus-veneris</name>
    <name type="common">Maidenhair fern</name>
    <dbReference type="NCBI Taxonomy" id="13818"/>
    <lineage>
        <taxon>Eukaryota</taxon>
        <taxon>Viridiplantae</taxon>
        <taxon>Streptophyta</taxon>
        <taxon>Embryophyta</taxon>
        <taxon>Tracheophyta</taxon>
        <taxon>Polypodiopsida</taxon>
        <taxon>Polypodiidae</taxon>
        <taxon>Polypodiales</taxon>
        <taxon>Pteridineae</taxon>
        <taxon>Pteridaceae</taxon>
        <taxon>Vittarioideae</taxon>
        <taxon>Adiantum</taxon>
    </lineage>
</organism>
<protein>
    <submittedName>
        <fullName evidence="1">Uncharacterized protein</fullName>
    </submittedName>
</protein>
<gene>
    <name evidence="1" type="ORF">GOP47_0021392</name>
</gene>
<name>A0A9D4Z6G8_ADICA</name>
<comment type="caution">
    <text evidence="1">The sequence shown here is derived from an EMBL/GenBank/DDBJ whole genome shotgun (WGS) entry which is preliminary data.</text>
</comment>
<dbReference type="Proteomes" id="UP000886520">
    <property type="component" value="Chromosome 21"/>
</dbReference>
<evidence type="ECO:0000313" key="2">
    <source>
        <dbReference type="Proteomes" id="UP000886520"/>
    </source>
</evidence>
<dbReference type="AlphaFoldDB" id="A0A9D4Z6G8"/>
<sequence length="105" mass="11335">MWQPNIPFGDAGAEEANVADIGDFLGVVVIAAKEATNLGLLFAHLIFLQSRTTFWEDVQVDTCSSLPIKHIAPSTFALHSVQKLAMFLVEEETLLCGSAGTRTNS</sequence>
<keyword evidence="2" id="KW-1185">Reference proteome</keyword>
<dbReference type="EMBL" id="JABFUD020000021">
    <property type="protein sequence ID" value="KAI5062845.1"/>
    <property type="molecule type" value="Genomic_DNA"/>
</dbReference>